<protein>
    <submittedName>
        <fullName evidence="1">Uncharacterized protein</fullName>
    </submittedName>
</protein>
<proteinExistence type="predicted"/>
<organism evidence="1">
    <name type="scientific">bioreactor metagenome</name>
    <dbReference type="NCBI Taxonomy" id="1076179"/>
    <lineage>
        <taxon>unclassified sequences</taxon>
        <taxon>metagenomes</taxon>
        <taxon>ecological metagenomes</taxon>
    </lineage>
</organism>
<comment type="caution">
    <text evidence="1">The sequence shown here is derived from an EMBL/GenBank/DDBJ whole genome shotgun (WGS) entry which is preliminary data.</text>
</comment>
<name>A0A645HQ21_9ZZZZ</name>
<dbReference type="EMBL" id="VSSQ01097882">
    <property type="protein sequence ID" value="MPN41067.1"/>
    <property type="molecule type" value="Genomic_DNA"/>
</dbReference>
<sequence length="75" mass="8470">MIPKILLIATFLSRKIKAQIRIGILIINIEYCAGNPVTIWIIEAKPVTPPGINFAGTRNMYVEIAKTNEARMMER</sequence>
<accession>A0A645HQ21</accession>
<dbReference type="AlphaFoldDB" id="A0A645HQ21"/>
<gene>
    <name evidence="1" type="ORF">SDC9_188607</name>
</gene>
<evidence type="ECO:0000313" key="1">
    <source>
        <dbReference type="EMBL" id="MPN41067.1"/>
    </source>
</evidence>
<reference evidence="1" key="1">
    <citation type="submission" date="2019-08" db="EMBL/GenBank/DDBJ databases">
        <authorList>
            <person name="Kucharzyk K."/>
            <person name="Murdoch R.W."/>
            <person name="Higgins S."/>
            <person name="Loffler F."/>
        </authorList>
    </citation>
    <scope>NUCLEOTIDE SEQUENCE</scope>
</reference>